<reference evidence="1 2" key="1">
    <citation type="submission" date="2020-02" db="EMBL/GenBank/DDBJ databases">
        <authorList>
            <person name="Ferguson B K."/>
        </authorList>
    </citation>
    <scope>NUCLEOTIDE SEQUENCE [LARGE SCALE GENOMIC DNA]</scope>
</reference>
<dbReference type="AlphaFoldDB" id="A0A6H5G9H0"/>
<dbReference type="Proteomes" id="UP000479000">
    <property type="component" value="Unassembled WGS sequence"/>
</dbReference>
<dbReference type="EMBL" id="CADCXU010007007">
    <property type="protein sequence ID" value="CAA9998385.1"/>
    <property type="molecule type" value="Genomic_DNA"/>
</dbReference>
<evidence type="ECO:0000313" key="1">
    <source>
        <dbReference type="EMBL" id="CAA9998385.1"/>
    </source>
</evidence>
<gene>
    <name evidence="1" type="ORF">NTEN_LOCUS4668</name>
</gene>
<proteinExistence type="predicted"/>
<keyword evidence="2" id="KW-1185">Reference proteome</keyword>
<evidence type="ECO:0000313" key="2">
    <source>
        <dbReference type="Proteomes" id="UP000479000"/>
    </source>
</evidence>
<organism evidence="1 2">
    <name type="scientific">Nesidiocoris tenuis</name>
    <dbReference type="NCBI Taxonomy" id="355587"/>
    <lineage>
        <taxon>Eukaryota</taxon>
        <taxon>Metazoa</taxon>
        <taxon>Ecdysozoa</taxon>
        <taxon>Arthropoda</taxon>
        <taxon>Hexapoda</taxon>
        <taxon>Insecta</taxon>
        <taxon>Pterygota</taxon>
        <taxon>Neoptera</taxon>
        <taxon>Paraneoptera</taxon>
        <taxon>Hemiptera</taxon>
        <taxon>Heteroptera</taxon>
        <taxon>Panheteroptera</taxon>
        <taxon>Cimicomorpha</taxon>
        <taxon>Miridae</taxon>
        <taxon>Dicyphina</taxon>
        <taxon>Nesidiocoris</taxon>
    </lineage>
</organism>
<accession>A0A6H5G9H0</accession>
<protein>
    <submittedName>
        <fullName evidence="1">Uncharacterized protein</fullName>
    </submittedName>
</protein>
<sequence>MSFSLQTQELTSLRSRERVLKTILYNIIYSSVVRSLHCFRVNPGFQPQPPTLRRGAAFEFSAWKLCWVSNIFFSCFLSNFGLSRE</sequence>
<name>A0A6H5G9H0_9HEMI</name>